<dbReference type="SUPFAM" id="SSF46785">
    <property type="entry name" value="Winged helix' DNA-binding domain"/>
    <property type="match status" value="1"/>
</dbReference>
<dbReference type="GO" id="GO:0006367">
    <property type="term" value="P:transcription initiation at RNA polymerase II promoter"/>
    <property type="evidence" value="ECO:0007669"/>
    <property type="project" value="InterPro"/>
</dbReference>
<protein>
    <recommendedName>
        <fullName evidence="4">Transcription factor E</fullName>
        <shortName evidence="4">TFE</shortName>
    </recommendedName>
    <alternativeName>
        <fullName evidence="4">TFIIE subunit alpha homolog</fullName>
    </alternativeName>
    <alternativeName>
        <fullName evidence="4">Transcription initiation factor TFIIE</fullName>
    </alternativeName>
</protein>
<evidence type="ECO:0000256" key="4">
    <source>
        <dbReference type="HAMAP-Rule" id="MF_01909"/>
    </source>
</evidence>
<comment type="subunit">
    <text evidence="4">Monomer. Interaction with RNA polymerase subunits RpoF and RpoE is necessary for Tfe stimulatory transcription activity. Able to interact with Tbp and RNA polymerase in the absence of DNA promoter. Interacts both with the preinitiation and elongation complexes.</text>
</comment>
<evidence type="ECO:0000256" key="1">
    <source>
        <dbReference type="ARBA" id="ARBA00023015"/>
    </source>
</evidence>
<dbReference type="InterPro" id="IPR039997">
    <property type="entry name" value="TFE"/>
</dbReference>
<dbReference type="InterPro" id="IPR024550">
    <property type="entry name" value="TFIIEa/SarR/Rpc3_HTH_dom"/>
</dbReference>
<dbReference type="Gene3D" id="1.10.10.10">
    <property type="entry name" value="Winged helix-like DNA-binding domain superfamily/Winged helix DNA-binding domain"/>
    <property type="match status" value="1"/>
</dbReference>
<evidence type="ECO:0000259" key="5">
    <source>
        <dbReference type="PROSITE" id="PS51344"/>
    </source>
</evidence>
<organism evidence="6 7">
    <name type="scientific">Candidatus Marsarchaeota G2 archaeon OSP_D</name>
    <dbReference type="NCBI Taxonomy" id="1978157"/>
    <lineage>
        <taxon>Archaea</taxon>
        <taxon>Candidatus Marsarchaeota</taxon>
        <taxon>Candidatus Marsarchaeota group 2</taxon>
    </lineage>
</organism>
<dbReference type="EMBL" id="NEXE01000013">
    <property type="protein sequence ID" value="PSN91991.1"/>
    <property type="molecule type" value="Genomic_DNA"/>
</dbReference>
<dbReference type="InterPro" id="IPR016481">
    <property type="entry name" value="TF_E_archaea"/>
</dbReference>
<evidence type="ECO:0000313" key="6">
    <source>
        <dbReference type="EMBL" id="PSN91991.1"/>
    </source>
</evidence>
<comment type="caution">
    <text evidence="6">The sequence shown here is derived from an EMBL/GenBank/DDBJ whole genome shotgun (WGS) entry which is preliminary data.</text>
</comment>
<dbReference type="PANTHER" id="PTHR13097:SF7">
    <property type="entry name" value="GENERAL TRANSCRIPTION FACTOR IIE SUBUNIT 1"/>
    <property type="match status" value="1"/>
</dbReference>
<comment type="similarity">
    <text evidence="4">Belongs to the TFE family.</text>
</comment>
<dbReference type="AlphaFoldDB" id="A0A2R6B023"/>
<dbReference type="InterPro" id="IPR002853">
    <property type="entry name" value="TFIIE_asu"/>
</dbReference>
<dbReference type="SMART" id="SM00531">
    <property type="entry name" value="TFIIE"/>
    <property type="match status" value="1"/>
</dbReference>
<dbReference type="GO" id="GO:0003677">
    <property type="term" value="F:DNA binding"/>
    <property type="evidence" value="ECO:0007669"/>
    <property type="project" value="UniProtKB-KW"/>
</dbReference>
<proteinExistence type="inferred from homology"/>
<keyword evidence="1 4" id="KW-0805">Transcription regulation</keyword>
<dbReference type="PANTHER" id="PTHR13097">
    <property type="entry name" value="TRANSCRIPTION INITIATION FACTOR IIE, ALPHA SUBUNIT"/>
    <property type="match status" value="1"/>
</dbReference>
<keyword evidence="2 4" id="KW-0238">DNA-binding</keyword>
<keyword evidence="3 4" id="KW-0804">Transcription</keyword>
<dbReference type="InterPro" id="IPR036390">
    <property type="entry name" value="WH_DNA-bd_sf"/>
</dbReference>
<dbReference type="InterPro" id="IPR036388">
    <property type="entry name" value="WH-like_DNA-bd_sf"/>
</dbReference>
<dbReference type="PROSITE" id="PS51344">
    <property type="entry name" value="HTH_TFE_IIE"/>
    <property type="match status" value="1"/>
</dbReference>
<comment type="function">
    <text evidence="4">Transcription factor that plays a role in the activation of archaeal genes transcribed by RNA polymerase. Facilitates transcription initiation by enhancing TATA-box recognition by TATA-box-binding protein (Tbp), and transcription factor B (Tfb) and RNA polymerase recruitment. Not absolutely required for transcription in vitro, but particularly important in cases where Tbp or Tfb function is not optimal. It dynamically alters the nucleic acid-binding properties of RNA polymerases by stabilizing the initiation complex and destabilizing elongation complexes. Seems to translocate with the RNA polymerase following initiation and acts by binding to the non template strand of the transcription bubble in elongation complexes.</text>
</comment>
<dbReference type="GO" id="GO:0006355">
    <property type="term" value="P:regulation of DNA-templated transcription"/>
    <property type="evidence" value="ECO:0007669"/>
    <property type="project" value="InterPro"/>
</dbReference>
<accession>A0A2R6B023</accession>
<feature type="domain" description="HTH TFE/IIEalpha-type" evidence="5">
    <location>
        <begin position="7"/>
        <end position="90"/>
    </location>
</feature>
<dbReference type="Proteomes" id="UP000240322">
    <property type="component" value="Unassembled WGS sequence"/>
</dbReference>
<name>A0A2R6B023_9ARCH</name>
<gene>
    <name evidence="4" type="primary">tfe</name>
    <name evidence="6" type="ORF">B9Q03_02690</name>
</gene>
<evidence type="ECO:0000256" key="2">
    <source>
        <dbReference type="ARBA" id="ARBA00023125"/>
    </source>
</evidence>
<evidence type="ECO:0000313" key="7">
    <source>
        <dbReference type="Proteomes" id="UP000240322"/>
    </source>
</evidence>
<evidence type="ECO:0000256" key="3">
    <source>
        <dbReference type="ARBA" id="ARBA00023163"/>
    </source>
</evidence>
<comment type="domain">
    <text evidence="4">The winged helix domain is involved in binding to DNA in the preinitiation complex.</text>
</comment>
<dbReference type="PIRSF" id="PIRSF006373">
    <property type="entry name" value="TF_E_archaea"/>
    <property type="match status" value="1"/>
</dbReference>
<reference evidence="6 7" key="1">
    <citation type="submission" date="2017-04" db="EMBL/GenBank/DDBJ databases">
        <title>Novel microbial lineages endemic to geothermal iron-oxide mats fill important gaps in the evolutionary history of Archaea.</title>
        <authorList>
            <person name="Jay Z.J."/>
            <person name="Beam J.P."/>
            <person name="Dlakic M."/>
            <person name="Rusch D.B."/>
            <person name="Kozubal M.A."/>
            <person name="Inskeep W.P."/>
        </authorList>
    </citation>
    <scope>NUCLEOTIDE SEQUENCE [LARGE SCALE GENOMIC DNA]</scope>
    <source>
        <strain evidence="6">OSP_D</strain>
    </source>
</reference>
<dbReference type="InterPro" id="IPR017919">
    <property type="entry name" value="TFIIE/TFIIEa_HTH"/>
</dbReference>
<dbReference type="Pfam" id="PF02002">
    <property type="entry name" value="TFIIE_alpha"/>
    <property type="match status" value="1"/>
</dbReference>
<dbReference type="HAMAP" id="MF_01909">
    <property type="entry name" value="TFE_arch"/>
    <property type="match status" value="1"/>
</dbReference>
<sequence length="180" mass="21681">MRKLSKFDMKLLAVAYKLTGPEGYAVLEYIAKNGETTDDTLSRVFRVKPNVIRQIIYNLDKHKLVIFRKDIDKKTNWVTFYWKINRDFFNTYIDFKRNNIIEKIRKRYDYEKNQNFFVCTQKCRRYTFDEAMEQDFKCANCGQVLSMEDNSHLVKFLERKLTAIINTQKQSSLTHRKSTR</sequence>